<evidence type="ECO:0000313" key="4">
    <source>
        <dbReference type="Proteomes" id="UP001225356"/>
    </source>
</evidence>
<name>A0ABT9Q7V5_9ACTN</name>
<comment type="caution">
    <text evidence="3">The sequence shown here is derived from an EMBL/GenBank/DDBJ whole genome shotgun (WGS) entry which is preliminary data.</text>
</comment>
<evidence type="ECO:0000313" key="3">
    <source>
        <dbReference type="EMBL" id="MDP9842403.1"/>
    </source>
</evidence>
<dbReference type="Proteomes" id="UP001225356">
    <property type="component" value="Unassembled WGS sequence"/>
</dbReference>
<keyword evidence="1" id="KW-0723">Serine/threonine-protein kinase</keyword>
<dbReference type="PANTHER" id="PTHR35526">
    <property type="entry name" value="ANTI-SIGMA-F FACTOR RSBW-RELATED"/>
    <property type="match status" value="1"/>
</dbReference>
<proteinExistence type="predicted"/>
<protein>
    <submittedName>
        <fullName evidence="3">Anti-sigma regulatory factor (Ser/Thr protein kinase)</fullName>
    </submittedName>
</protein>
<accession>A0ABT9Q7V5</accession>
<dbReference type="Pfam" id="PF13581">
    <property type="entry name" value="HATPase_c_2"/>
    <property type="match status" value="1"/>
</dbReference>
<evidence type="ECO:0000259" key="2">
    <source>
        <dbReference type="Pfam" id="PF13581"/>
    </source>
</evidence>
<evidence type="ECO:0000256" key="1">
    <source>
        <dbReference type="ARBA" id="ARBA00022527"/>
    </source>
</evidence>
<dbReference type="InterPro" id="IPR003594">
    <property type="entry name" value="HATPase_dom"/>
</dbReference>
<reference evidence="3 4" key="1">
    <citation type="submission" date="2023-07" db="EMBL/GenBank/DDBJ databases">
        <title>Sequencing the genomes of 1000 actinobacteria strains.</title>
        <authorList>
            <person name="Klenk H.-P."/>
        </authorList>
    </citation>
    <scope>NUCLEOTIDE SEQUENCE [LARGE SCALE GENOMIC DNA]</scope>
    <source>
        <strain evidence="3 4">DSM 46740</strain>
    </source>
</reference>
<dbReference type="SUPFAM" id="SSF55874">
    <property type="entry name" value="ATPase domain of HSP90 chaperone/DNA topoisomerase II/histidine kinase"/>
    <property type="match status" value="1"/>
</dbReference>
<dbReference type="RefSeq" id="WP_307556309.1">
    <property type="nucleotide sequence ID" value="NZ_JAUSQU010000001.1"/>
</dbReference>
<dbReference type="CDD" id="cd16936">
    <property type="entry name" value="HATPase_RsbW-like"/>
    <property type="match status" value="1"/>
</dbReference>
<sequence>MNPDQGMHWPISTDLTALRHRITQAATLAGLTGTRRDDLLLAANEAVINVLEHGGGVGTVTFWHDEEGVSVEISDTVGLLTPRDVDRRRPSAHADGGFGLWLMGQLCDEFTIHQQEGRSIVRLRMRLHPAFVPQPGAAVPQPGAAMPE</sequence>
<keyword evidence="1" id="KW-0418">Kinase</keyword>
<dbReference type="EMBL" id="JAUSQU010000001">
    <property type="protein sequence ID" value="MDP9842403.1"/>
    <property type="molecule type" value="Genomic_DNA"/>
</dbReference>
<gene>
    <name evidence="3" type="ORF">J2853_001614</name>
</gene>
<dbReference type="PANTHER" id="PTHR35526:SF3">
    <property type="entry name" value="ANTI-SIGMA-F FACTOR RSBW"/>
    <property type="match status" value="1"/>
</dbReference>
<keyword evidence="4" id="KW-1185">Reference proteome</keyword>
<dbReference type="InterPro" id="IPR050267">
    <property type="entry name" value="Anti-sigma-factor_SerPK"/>
</dbReference>
<dbReference type="Gene3D" id="3.30.565.10">
    <property type="entry name" value="Histidine kinase-like ATPase, C-terminal domain"/>
    <property type="match status" value="1"/>
</dbReference>
<feature type="domain" description="Histidine kinase/HSP90-like ATPase" evidence="2">
    <location>
        <begin position="14"/>
        <end position="124"/>
    </location>
</feature>
<organism evidence="3 4">
    <name type="scientific">Streptosporangium lutulentum</name>
    <dbReference type="NCBI Taxonomy" id="1461250"/>
    <lineage>
        <taxon>Bacteria</taxon>
        <taxon>Bacillati</taxon>
        <taxon>Actinomycetota</taxon>
        <taxon>Actinomycetes</taxon>
        <taxon>Streptosporangiales</taxon>
        <taxon>Streptosporangiaceae</taxon>
        <taxon>Streptosporangium</taxon>
    </lineage>
</organism>
<keyword evidence="1" id="KW-0808">Transferase</keyword>
<dbReference type="InterPro" id="IPR036890">
    <property type="entry name" value="HATPase_C_sf"/>
</dbReference>